<dbReference type="InterPro" id="IPR011010">
    <property type="entry name" value="DNA_brk_join_enz"/>
</dbReference>
<dbReference type="InterPro" id="IPR013762">
    <property type="entry name" value="Integrase-like_cat_sf"/>
</dbReference>
<accession>A0A6B3LQU5</accession>
<keyword evidence="1" id="KW-0233">DNA recombination</keyword>
<evidence type="ECO:0000256" key="1">
    <source>
        <dbReference type="ARBA" id="ARBA00023172"/>
    </source>
</evidence>
<evidence type="ECO:0000313" key="2">
    <source>
        <dbReference type="EMBL" id="NEM95861.1"/>
    </source>
</evidence>
<dbReference type="GO" id="GO:0015074">
    <property type="term" value="P:DNA integration"/>
    <property type="evidence" value="ECO:0007669"/>
    <property type="project" value="InterPro"/>
</dbReference>
<dbReference type="RefSeq" id="WP_164366297.1">
    <property type="nucleotide sequence ID" value="NZ_JAAGVX010000017.1"/>
</dbReference>
<sequence length="627" mass="73153">MSWNNRETVVYKIDSLPLDADGKIVLMEPWNVCVSIGLYVNPVDVGAWCYRRRKRVCLYGERKRRHIVLVDPESFSKSRAPIVLAFLEYMLHQHGMGIRETTISQRINEVNKFVVWLGEHETDDFYDRDNFKEILLGYTRFLFDEVRASRINVNTASSRQRTIIEVGRYIFSDLDSDLYDELKRIRKSVHAVNVTEKPDDELAGRMLKIYLNVFNSLSLMVLRFEKFPYKIVIGNEYFWFFPTSVPIAGPSNIGLKQALSNRFRVYDYINGCIRDGAVVSKNSRDVALKNIENANNNRFHSRRIFAATLAAQSFVMLFSANTGMGLGQICELRWTGQYSIENETQGFKTIKYRANGKITSFLISKNFFRNFKQYLQLRDYLIEHSGIENYERLFFSLKHGDLVPLGMNLSNDFHRRLNNCFNFDVKITTRSWRVNKSDWLLRNSDLATTSMVLQNSIDTVLKHYSKGSEKQAQDELREFLNNYSDKVIVSEKSKLKGVSIGQCSEYGEPDVIKEQNSVFSLDCRTPEGCLFCKKFRVSPNLDDYRKLLSYQYVLNETKFLYDNDYVYENEYLRIVSRIEDIAAAIERSGNIPDEELDKTRKLVLQGYELDDYWSRKLSIIDEMGVLY</sequence>
<reference evidence="2" key="1">
    <citation type="submission" date="2020-02" db="EMBL/GenBank/DDBJ databases">
        <title>Genome Announcements.</title>
        <authorList>
            <person name="Abdulabbas H.T."/>
            <person name="Bunyan I.A."/>
            <person name="Abdul-Lateef L.A."/>
        </authorList>
    </citation>
    <scope>NUCLEOTIDE SEQUENCE</scope>
    <source>
        <strain evidence="2">NAG1</strain>
    </source>
</reference>
<proteinExistence type="predicted"/>
<evidence type="ECO:0008006" key="3">
    <source>
        <dbReference type="Google" id="ProtNLM"/>
    </source>
</evidence>
<name>A0A6B3LQU5_VIBCL</name>
<comment type="caution">
    <text evidence="2">The sequence shown here is derived from an EMBL/GenBank/DDBJ whole genome shotgun (WGS) entry which is preliminary data.</text>
</comment>
<dbReference type="Gene3D" id="1.10.443.10">
    <property type="entry name" value="Intergrase catalytic core"/>
    <property type="match status" value="1"/>
</dbReference>
<protein>
    <recommendedName>
        <fullName evidence="3">Integrase</fullName>
    </recommendedName>
</protein>
<dbReference type="AlphaFoldDB" id="A0A6B3LQU5"/>
<dbReference type="GO" id="GO:0006310">
    <property type="term" value="P:DNA recombination"/>
    <property type="evidence" value="ECO:0007669"/>
    <property type="project" value="UniProtKB-KW"/>
</dbReference>
<gene>
    <name evidence="2" type="ORF">G3T61_16865</name>
</gene>
<dbReference type="GO" id="GO:0003677">
    <property type="term" value="F:DNA binding"/>
    <property type="evidence" value="ECO:0007669"/>
    <property type="project" value="InterPro"/>
</dbReference>
<dbReference type="EMBL" id="JAAGVX010000017">
    <property type="protein sequence ID" value="NEM95861.1"/>
    <property type="molecule type" value="Genomic_DNA"/>
</dbReference>
<organism evidence="2">
    <name type="scientific">Vibrio cholerae</name>
    <dbReference type="NCBI Taxonomy" id="666"/>
    <lineage>
        <taxon>Bacteria</taxon>
        <taxon>Pseudomonadati</taxon>
        <taxon>Pseudomonadota</taxon>
        <taxon>Gammaproteobacteria</taxon>
        <taxon>Vibrionales</taxon>
        <taxon>Vibrionaceae</taxon>
        <taxon>Vibrio</taxon>
    </lineage>
</organism>
<dbReference type="SUPFAM" id="SSF56349">
    <property type="entry name" value="DNA breaking-rejoining enzymes"/>
    <property type="match status" value="1"/>
</dbReference>